<protein>
    <submittedName>
        <fullName evidence="12">Methyl-accepting chemotaxis protein</fullName>
    </submittedName>
</protein>
<dbReference type="SMART" id="SM00304">
    <property type="entry name" value="HAMP"/>
    <property type="match status" value="2"/>
</dbReference>
<comment type="similarity">
    <text evidence="8">Belongs to the methyl-accepting chemotaxis (MCP) protein family.</text>
</comment>
<dbReference type="CDD" id="cd06225">
    <property type="entry name" value="HAMP"/>
    <property type="match status" value="1"/>
</dbReference>
<gene>
    <name evidence="12" type="ORF">FQB35_00745</name>
</gene>
<dbReference type="SMART" id="SM00283">
    <property type="entry name" value="MA"/>
    <property type="match status" value="1"/>
</dbReference>
<evidence type="ECO:0000313" key="12">
    <source>
        <dbReference type="EMBL" id="QEK11015.1"/>
    </source>
</evidence>
<dbReference type="GO" id="GO:0005886">
    <property type="term" value="C:plasma membrane"/>
    <property type="evidence" value="ECO:0007669"/>
    <property type="project" value="UniProtKB-SubCell"/>
</dbReference>
<name>A0A5C0S8M8_CRATE</name>
<feature type="domain" description="Methyl-accepting transducer" evidence="10">
    <location>
        <begin position="378"/>
        <end position="635"/>
    </location>
</feature>
<evidence type="ECO:0000256" key="1">
    <source>
        <dbReference type="ARBA" id="ARBA00004651"/>
    </source>
</evidence>
<dbReference type="CDD" id="cd11386">
    <property type="entry name" value="MCP_signal"/>
    <property type="match status" value="1"/>
</dbReference>
<dbReference type="Gene3D" id="1.10.287.950">
    <property type="entry name" value="Methyl-accepting chemotaxis protein"/>
    <property type="match status" value="1"/>
</dbReference>
<keyword evidence="4" id="KW-0812">Transmembrane</keyword>
<keyword evidence="3" id="KW-0145">Chemotaxis</keyword>
<dbReference type="SUPFAM" id="SSF103190">
    <property type="entry name" value="Sensory domain-like"/>
    <property type="match status" value="1"/>
</dbReference>
<organism evidence="12 13">
    <name type="scientific">Crassaminicella thermophila</name>
    <dbReference type="NCBI Taxonomy" id="2599308"/>
    <lineage>
        <taxon>Bacteria</taxon>
        <taxon>Bacillati</taxon>
        <taxon>Bacillota</taxon>
        <taxon>Clostridia</taxon>
        <taxon>Eubacteriales</taxon>
        <taxon>Clostridiaceae</taxon>
        <taxon>Crassaminicella</taxon>
    </lineage>
</organism>
<comment type="subcellular location">
    <subcellularLocation>
        <location evidence="1">Cell membrane</location>
        <topology evidence="1">Multi-pass membrane protein</topology>
    </subcellularLocation>
</comment>
<evidence type="ECO:0000256" key="7">
    <source>
        <dbReference type="ARBA" id="ARBA00023224"/>
    </source>
</evidence>
<dbReference type="Pfam" id="PF00015">
    <property type="entry name" value="MCPsignal"/>
    <property type="match status" value="1"/>
</dbReference>
<dbReference type="Gene3D" id="3.30.450.20">
    <property type="entry name" value="PAS domain"/>
    <property type="match status" value="2"/>
</dbReference>
<sequence length="664" mass="74037">MEKKTKNRKGIRFRLTVIFTLLIALSLFTLGATSFFKSVNVTESKLKDSSLQLVKELNVSITNYLDGIEKFVCVLANSQVKKIRSNPEAIDEIMNEFETFKNSHKDIKYIYIGTKDKKIYPKPSKSYDPTQRPWYKKAIQAKKLIWTKPYKDISTGEYVISAAIPVYDKNNELIGVLAADIALKTLEEMIDGTKIGKKGYPFVLDENGKVIFHKNKELIGKVLPVEKIIKSIETKKEDIVNYKWEEDGEVYEKFVVYSTLEKLNWKVMGNMYVNEIEEETSGILKNTLTVGAVSLLIVVLITYLFATSLTNPIKELVYDMERVKEGDLSVRCNVKNKDEIGQLSENFNIMVEELGKLVGKMKDVSIEVTSSAQNLAATTEVSSASAEEVAAAVEAIAKGAADQAVDAEKGANLTLKLSSKFDQLEGDFDHIRKSAEDVMATSEASVDVVNELKEKTELNNEGTEKIEEAIIDLDHRIQDIGNILETIDAIADQTNLLALNASIEAARAGEAGRGFTVVAEQIRKLSEESRISSDEIKQIITNVQKESEHTVEIMKELKERSLGQSESVEKVHGSFEQIETAVHSITEKIESISKFVNQINNEKELIVKAIENISAVSEETASSSEEVNASMQQQAMIVEEIATAADKLDDLAVKLNSEISRFKV</sequence>
<dbReference type="PANTHER" id="PTHR32089:SF114">
    <property type="entry name" value="METHYL-ACCEPTING CHEMOTAXIS PROTEIN MCPB"/>
    <property type="match status" value="1"/>
</dbReference>
<dbReference type="InterPro" id="IPR004089">
    <property type="entry name" value="MCPsignal_dom"/>
</dbReference>
<dbReference type="Pfam" id="PF02743">
    <property type="entry name" value="dCache_1"/>
    <property type="match status" value="1"/>
</dbReference>
<dbReference type="PROSITE" id="PS50111">
    <property type="entry name" value="CHEMOTAXIS_TRANSDUC_2"/>
    <property type="match status" value="1"/>
</dbReference>
<dbReference type="KEGG" id="crs:FQB35_00745"/>
<evidence type="ECO:0000256" key="8">
    <source>
        <dbReference type="ARBA" id="ARBA00029447"/>
    </source>
</evidence>
<dbReference type="Proteomes" id="UP000324646">
    <property type="component" value="Chromosome"/>
</dbReference>
<keyword evidence="7 9" id="KW-0807">Transducer</keyword>
<dbReference type="SUPFAM" id="SSF58104">
    <property type="entry name" value="Methyl-accepting chemotaxis protein (MCP) signaling domain"/>
    <property type="match status" value="1"/>
</dbReference>
<dbReference type="GO" id="GO:0007165">
    <property type="term" value="P:signal transduction"/>
    <property type="evidence" value="ECO:0007669"/>
    <property type="project" value="UniProtKB-KW"/>
</dbReference>
<feature type="domain" description="HAMP" evidence="11">
    <location>
        <begin position="307"/>
        <end position="359"/>
    </location>
</feature>
<evidence type="ECO:0000313" key="13">
    <source>
        <dbReference type="Proteomes" id="UP000324646"/>
    </source>
</evidence>
<dbReference type="RefSeq" id="WP_148808090.1">
    <property type="nucleotide sequence ID" value="NZ_CP042243.1"/>
</dbReference>
<keyword evidence="5" id="KW-1133">Transmembrane helix</keyword>
<dbReference type="AlphaFoldDB" id="A0A5C0S8M8"/>
<dbReference type="EMBL" id="CP042243">
    <property type="protein sequence ID" value="QEK11015.1"/>
    <property type="molecule type" value="Genomic_DNA"/>
</dbReference>
<dbReference type="Pfam" id="PF00672">
    <property type="entry name" value="HAMP"/>
    <property type="match status" value="1"/>
</dbReference>
<evidence type="ECO:0000256" key="5">
    <source>
        <dbReference type="ARBA" id="ARBA00022989"/>
    </source>
</evidence>
<proteinExistence type="inferred from homology"/>
<evidence type="ECO:0000259" key="11">
    <source>
        <dbReference type="PROSITE" id="PS50885"/>
    </source>
</evidence>
<dbReference type="Gene3D" id="6.10.340.10">
    <property type="match status" value="1"/>
</dbReference>
<dbReference type="InterPro" id="IPR003660">
    <property type="entry name" value="HAMP_dom"/>
</dbReference>
<evidence type="ECO:0000256" key="3">
    <source>
        <dbReference type="ARBA" id="ARBA00022500"/>
    </source>
</evidence>
<keyword evidence="13" id="KW-1185">Reference proteome</keyword>
<evidence type="ECO:0000259" key="10">
    <source>
        <dbReference type="PROSITE" id="PS50111"/>
    </source>
</evidence>
<dbReference type="PANTHER" id="PTHR32089">
    <property type="entry name" value="METHYL-ACCEPTING CHEMOTAXIS PROTEIN MCPB"/>
    <property type="match status" value="1"/>
</dbReference>
<evidence type="ECO:0000256" key="2">
    <source>
        <dbReference type="ARBA" id="ARBA00022475"/>
    </source>
</evidence>
<dbReference type="InterPro" id="IPR033479">
    <property type="entry name" value="dCache_1"/>
</dbReference>
<dbReference type="PROSITE" id="PS50885">
    <property type="entry name" value="HAMP"/>
    <property type="match status" value="1"/>
</dbReference>
<evidence type="ECO:0000256" key="4">
    <source>
        <dbReference type="ARBA" id="ARBA00022692"/>
    </source>
</evidence>
<evidence type="ECO:0000256" key="9">
    <source>
        <dbReference type="PROSITE-ProRule" id="PRU00284"/>
    </source>
</evidence>
<dbReference type="OrthoDB" id="13222at2"/>
<reference evidence="12 13" key="1">
    <citation type="submission" date="2019-07" db="EMBL/GenBank/DDBJ databases">
        <title>Complete genome of Crassaminicella thermophila SY095.</title>
        <authorList>
            <person name="Li X."/>
        </authorList>
    </citation>
    <scope>NUCLEOTIDE SEQUENCE [LARGE SCALE GENOMIC DNA]</scope>
    <source>
        <strain evidence="12 13">SY095</strain>
    </source>
</reference>
<keyword evidence="2" id="KW-1003">Cell membrane</keyword>
<dbReference type="CDD" id="cd12913">
    <property type="entry name" value="PDC1_MCP_like"/>
    <property type="match status" value="1"/>
</dbReference>
<keyword evidence="6" id="KW-0472">Membrane</keyword>
<evidence type="ECO:0000256" key="6">
    <source>
        <dbReference type="ARBA" id="ARBA00023136"/>
    </source>
</evidence>
<dbReference type="GO" id="GO:0006935">
    <property type="term" value="P:chemotaxis"/>
    <property type="evidence" value="ECO:0007669"/>
    <property type="project" value="UniProtKB-KW"/>
</dbReference>
<accession>A0A5C0S8M8</accession>
<dbReference type="CDD" id="cd12912">
    <property type="entry name" value="PDC2_MCP_like"/>
    <property type="match status" value="1"/>
</dbReference>
<dbReference type="InterPro" id="IPR029151">
    <property type="entry name" value="Sensor-like_sf"/>
</dbReference>